<feature type="signal peptide" evidence="2">
    <location>
        <begin position="1"/>
        <end position="25"/>
    </location>
</feature>
<evidence type="ECO:0000313" key="4">
    <source>
        <dbReference type="EMBL" id="SNX59920.1"/>
    </source>
</evidence>
<dbReference type="OrthoDB" id="9766107at2"/>
<feature type="chain" id="PRO_5013216115" evidence="2">
    <location>
        <begin position="26"/>
        <end position="488"/>
    </location>
</feature>
<proteinExistence type="predicted"/>
<protein>
    <submittedName>
        <fullName evidence="4">Arylsulfatase A</fullName>
    </submittedName>
</protein>
<evidence type="ECO:0000256" key="1">
    <source>
        <dbReference type="PIRSR" id="PIRSR036666-50"/>
    </source>
</evidence>
<dbReference type="GO" id="GO:0030203">
    <property type="term" value="P:glycosaminoglycan metabolic process"/>
    <property type="evidence" value="ECO:0007669"/>
    <property type="project" value="InterPro"/>
</dbReference>
<dbReference type="PANTHER" id="PTHR43108">
    <property type="entry name" value="N-ACETYLGLUCOSAMINE-6-SULFATASE FAMILY MEMBER"/>
    <property type="match status" value="1"/>
</dbReference>
<evidence type="ECO:0000256" key="2">
    <source>
        <dbReference type="SAM" id="SignalP"/>
    </source>
</evidence>
<organism evidence="4 5">
    <name type="scientific">Nitrosomonas ureae</name>
    <dbReference type="NCBI Taxonomy" id="44577"/>
    <lineage>
        <taxon>Bacteria</taxon>
        <taxon>Pseudomonadati</taxon>
        <taxon>Pseudomonadota</taxon>
        <taxon>Betaproteobacteria</taxon>
        <taxon>Nitrosomonadales</taxon>
        <taxon>Nitrosomonadaceae</taxon>
        <taxon>Nitrosomonas</taxon>
    </lineage>
</organism>
<feature type="domain" description="Sulfatase N-terminal" evidence="3">
    <location>
        <begin position="27"/>
        <end position="369"/>
    </location>
</feature>
<keyword evidence="2" id="KW-0732">Signal</keyword>
<dbReference type="SUPFAM" id="SSF53649">
    <property type="entry name" value="Alkaline phosphatase-like"/>
    <property type="match status" value="1"/>
</dbReference>
<dbReference type="Proteomes" id="UP000242498">
    <property type="component" value="Chromosome I"/>
</dbReference>
<dbReference type="Gene3D" id="3.40.720.10">
    <property type="entry name" value="Alkaline Phosphatase, subunit A"/>
    <property type="match status" value="1"/>
</dbReference>
<dbReference type="EMBL" id="LT907782">
    <property type="protein sequence ID" value="SNX59920.1"/>
    <property type="molecule type" value="Genomic_DNA"/>
</dbReference>
<dbReference type="RefSeq" id="WP_096292603.1">
    <property type="nucleotide sequence ID" value="NZ_LT907782.1"/>
</dbReference>
<gene>
    <name evidence="4" type="ORF">SAMN06296273_1365</name>
</gene>
<evidence type="ECO:0000313" key="5">
    <source>
        <dbReference type="Proteomes" id="UP000242498"/>
    </source>
</evidence>
<dbReference type="Pfam" id="PF00884">
    <property type="entry name" value="Sulfatase"/>
    <property type="match status" value="1"/>
</dbReference>
<dbReference type="PIRSF" id="PIRSF036666">
    <property type="entry name" value="G6S"/>
    <property type="match status" value="1"/>
</dbReference>
<dbReference type="InterPro" id="IPR000917">
    <property type="entry name" value="Sulfatase_N"/>
</dbReference>
<comment type="PTM">
    <text evidence="1">The conversion to 3-oxoalanine (also known as C-formylglycine, FGly), of a serine or cysteine residue in prokaryotes and of a cysteine residue in eukaryotes, is critical for catalytic activity.</text>
</comment>
<evidence type="ECO:0000259" key="3">
    <source>
        <dbReference type="Pfam" id="PF00884"/>
    </source>
</evidence>
<feature type="modified residue" description="3-oxoalanine (Cys)" evidence="1">
    <location>
        <position position="69"/>
    </location>
</feature>
<dbReference type="InterPro" id="IPR012251">
    <property type="entry name" value="GlcNAc_6-SO4ase"/>
</dbReference>
<reference evidence="4 5" key="1">
    <citation type="submission" date="2017-08" db="EMBL/GenBank/DDBJ databases">
        <authorList>
            <person name="de Groot N.N."/>
        </authorList>
    </citation>
    <scope>NUCLEOTIDE SEQUENCE [LARGE SCALE GENOMIC DNA]</scope>
    <source>
        <strain evidence="4 5">Nm15</strain>
    </source>
</reference>
<sequence length="488" mass="54952">MRKNFLAIILVLSALFLAIPISAVAKPNFIFILTDDITPDDLRFMPRTQEYFTVNGVRFTNAFVSYAACCPSRATFLTGKYSTNHSVRSNVRPSGGFDAFYNSGLESATIATKLQEGGYNTAFFGKYFNEYGTSALVDPESYIPPGWNYWYAFVNTKYFNYKLNENGITKSYGDSAEEYGTDVIAMHARNYLETALLGDSPFFMMIAPYAAHASIESTETPRQPIPAPRHKNLFNGMTAPRFASFNQEDVSKKNFNVRNNSLLLPEDIEWIDNNFRARIRSLQSVDEMIGKLIDQLQNSSKEQETYLIFTSDNGYWFGEHRFKVGKADLYDQSHHVPFAMAGPNIQRGLVRNDLVVNTDFFPTILELASVSLSGSNYDGRSFRSLIEASTRETTFSRNSFLIETGVDQKAGIRFKSYAYFESAFQGVPLKELYDTELDPDLVYNIAEKLTSESSASLQSALAELLTCKGDTCRALENKFSDLLVKLTD</sequence>
<accession>A0A285BXJ9</accession>
<dbReference type="GO" id="GO:0008449">
    <property type="term" value="F:N-acetylglucosamine-6-sulfatase activity"/>
    <property type="evidence" value="ECO:0007669"/>
    <property type="project" value="InterPro"/>
</dbReference>
<dbReference type="CDD" id="cd16147">
    <property type="entry name" value="G6S"/>
    <property type="match status" value="1"/>
</dbReference>
<name>A0A285BXJ9_9PROT</name>
<dbReference type="InterPro" id="IPR017850">
    <property type="entry name" value="Alkaline_phosphatase_core_sf"/>
</dbReference>
<dbReference type="PANTHER" id="PTHR43108:SF8">
    <property type="entry name" value="SD21168P"/>
    <property type="match status" value="1"/>
</dbReference>
<dbReference type="AlphaFoldDB" id="A0A285BXJ9"/>
<dbReference type="GO" id="GO:0005539">
    <property type="term" value="F:glycosaminoglycan binding"/>
    <property type="evidence" value="ECO:0007669"/>
    <property type="project" value="TreeGrafter"/>
</dbReference>